<reference evidence="3 5" key="2">
    <citation type="submission" date="2024-07" db="EMBL/GenBank/DDBJ databases">
        <authorList>
            <person name="Akdeniz Z."/>
        </authorList>
    </citation>
    <scope>NUCLEOTIDE SEQUENCE [LARGE SCALE GENOMIC DNA]</scope>
</reference>
<keyword evidence="1" id="KW-1133">Transmembrane helix</keyword>
<feature type="transmembrane region" description="Helical" evidence="1">
    <location>
        <begin position="409"/>
        <end position="430"/>
    </location>
</feature>
<evidence type="ECO:0000256" key="1">
    <source>
        <dbReference type="SAM" id="Phobius"/>
    </source>
</evidence>
<dbReference type="EMBL" id="CAXDID020000011">
    <property type="protein sequence ID" value="CAL5979995.1"/>
    <property type="molecule type" value="Genomic_DNA"/>
</dbReference>
<keyword evidence="5" id="KW-1185">Reference proteome</keyword>
<sequence>MDVNNVILYRTLQNIQYETFNNEQCWDNIIFSADFDWGFNISVTPNNCKIETDVNVYLEYYNQTWYQIPIIPTEVIPNQVYNGYQSGLFNHKSVLFFNTSFESDIQNAVLIQQFVEFFKTHLNVSLRLKVVESPIFSMNYRMQQQFISNITKYGNKVTECYNLSTTALLQTFQVGSPINMTIVYNCFKQFKEADNLNIKQFTYTQDLSFADCGHASIPFSKIKSKVGTAVNLTNNITINYDKQYFYLLMLYITDSQGRMLAAMYFQGVAVKTCYQELITEIYNTKVCLKMLVKDTVECRQYLQTTGIVGWWNGKVDMDPSDPYKRQTYFWFNVNFTLPNNWFGQQQRLCFHDDDDTGEYQGIRMYGSFYNRLKELFDLVIKHNITPLISLKTAQGSTFSQTIINYQTKALYTTAIVFTGIMLISVILLFFSIKKLTKVSFQDQKLIQN</sequence>
<evidence type="ECO:0000313" key="5">
    <source>
        <dbReference type="Proteomes" id="UP001642409"/>
    </source>
</evidence>
<name>A0AA86UPV6_9EUKA</name>
<dbReference type="EMBL" id="CATOUU010001010">
    <property type="protein sequence ID" value="CAI9966955.1"/>
    <property type="molecule type" value="Genomic_DNA"/>
</dbReference>
<dbReference type="EMBL" id="CAXDID020000097">
    <property type="protein sequence ID" value="CAL6025079.1"/>
    <property type="molecule type" value="Genomic_DNA"/>
</dbReference>
<organism evidence="2">
    <name type="scientific">Hexamita inflata</name>
    <dbReference type="NCBI Taxonomy" id="28002"/>
    <lineage>
        <taxon>Eukaryota</taxon>
        <taxon>Metamonada</taxon>
        <taxon>Diplomonadida</taxon>
        <taxon>Hexamitidae</taxon>
        <taxon>Hexamitinae</taxon>
        <taxon>Hexamita</taxon>
    </lineage>
</organism>
<evidence type="ECO:0000313" key="3">
    <source>
        <dbReference type="EMBL" id="CAL5979995.1"/>
    </source>
</evidence>
<evidence type="ECO:0000313" key="4">
    <source>
        <dbReference type="EMBL" id="CAL6025079.1"/>
    </source>
</evidence>
<dbReference type="Proteomes" id="UP001642409">
    <property type="component" value="Unassembled WGS sequence"/>
</dbReference>
<dbReference type="AlphaFoldDB" id="A0AA86UPV6"/>
<keyword evidence="1" id="KW-0472">Membrane</keyword>
<comment type="caution">
    <text evidence="2">The sequence shown here is derived from an EMBL/GenBank/DDBJ whole genome shotgun (WGS) entry which is preliminary data.</text>
</comment>
<accession>A0AA86UPV6</accession>
<gene>
    <name evidence="4" type="ORF">HINF_LOCUS29927</name>
    <name evidence="2" type="ORF">HINF_LOCUS54600</name>
    <name evidence="3" type="ORF">HINF_LOCUS5970</name>
</gene>
<evidence type="ECO:0008006" key="6">
    <source>
        <dbReference type="Google" id="ProtNLM"/>
    </source>
</evidence>
<evidence type="ECO:0000313" key="2">
    <source>
        <dbReference type="EMBL" id="CAI9966955.1"/>
    </source>
</evidence>
<protein>
    <recommendedName>
        <fullName evidence="6">Transmembrane protein</fullName>
    </recommendedName>
</protein>
<keyword evidence="1" id="KW-0812">Transmembrane</keyword>
<proteinExistence type="predicted"/>
<reference evidence="2" key="1">
    <citation type="submission" date="2023-06" db="EMBL/GenBank/DDBJ databases">
        <authorList>
            <person name="Kurt Z."/>
        </authorList>
    </citation>
    <scope>NUCLEOTIDE SEQUENCE</scope>
</reference>